<gene>
    <name evidence="2" type="ORF">LTR05_008131</name>
</gene>
<evidence type="ECO:0000313" key="3">
    <source>
        <dbReference type="Proteomes" id="UP001309876"/>
    </source>
</evidence>
<feature type="compositionally biased region" description="Basic and acidic residues" evidence="1">
    <location>
        <begin position="161"/>
        <end position="171"/>
    </location>
</feature>
<sequence length="366" mass="40660">MAFVPKVTIDHQPPEDDHVTAAEIQELVRNTSINGSFYSDLTDGGGNGTRRPRSPDDQPPPRFRLNSISSQMSAGSAEQQPQRSQSVGEVFTNLSPFDKRGSTVSTGSGQQKKSGAQLFQESQEIRRSSIASGQEPPAIVNRVENSDSHRASIAYPSPNHSRRDSKLKQRDSSAAASRAYQSLMKMYGEPSVRLQIGTKMTFHVRMKPMSPSEFTETKMVVIEISRPDDPVNEAGTTALTRSKTHTLDRMGHYRIVWAADAEGASILNLSAIFSGSKMPKYLLQAERVHEIEPTGPESCIYRNWECQKGHAAKQVKKKYGDYLQKMFDTWGWGLKEFCEGLHAPKIARRDFSISADEAPIVIQTLT</sequence>
<organism evidence="2 3">
    <name type="scientific">Lithohypha guttulata</name>
    <dbReference type="NCBI Taxonomy" id="1690604"/>
    <lineage>
        <taxon>Eukaryota</taxon>
        <taxon>Fungi</taxon>
        <taxon>Dikarya</taxon>
        <taxon>Ascomycota</taxon>
        <taxon>Pezizomycotina</taxon>
        <taxon>Eurotiomycetes</taxon>
        <taxon>Chaetothyriomycetidae</taxon>
        <taxon>Chaetothyriales</taxon>
        <taxon>Trichomeriaceae</taxon>
        <taxon>Lithohypha</taxon>
    </lineage>
</organism>
<accession>A0AAN7STZ8</accession>
<dbReference type="AlphaFoldDB" id="A0AAN7STZ8"/>
<name>A0AAN7STZ8_9EURO</name>
<protein>
    <submittedName>
        <fullName evidence="2">Uncharacterized protein</fullName>
    </submittedName>
</protein>
<dbReference type="Proteomes" id="UP001309876">
    <property type="component" value="Unassembled WGS sequence"/>
</dbReference>
<dbReference type="EMBL" id="JAVRRJ010000010">
    <property type="protein sequence ID" value="KAK5081337.1"/>
    <property type="molecule type" value="Genomic_DNA"/>
</dbReference>
<evidence type="ECO:0000313" key="2">
    <source>
        <dbReference type="EMBL" id="KAK5081337.1"/>
    </source>
</evidence>
<feature type="region of interest" description="Disordered" evidence="1">
    <location>
        <begin position="32"/>
        <end position="175"/>
    </location>
</feature>
<evidence type="ECO:0000256" key="1">
    <source>
        <dbReference type="SAM" id="MobiDB-lite"/>
    </source>
</evidence>
<keyword evidence="3" id="KW-1185">Reference proteome</keyword>
<feature type="compositionally biased region" description="Polar residues" evidence="1">
    <location>
        <begin position="102"/>
        <end position="122"/>
    </location>
</feature>
<reference evidence="2 3" key="1">
    <citation type="submission" date="2023-08" db="EMBL/GenBank/DDBJ databases">
        <title>Black Yeasts Isolated from many extreme environments.</title>
        <authorList>
            <person name="Coleine C."/>
            <person name="Stajich J.E."/>
            <person name="Selbmann L."/>
        </authorList>
    </citation>
    <scope>NUCLEOTIDE SEQUENCE [LARGE SCALE GENOMIC DNA]</scope>
    <source>
        <strain evidence="2 3">CCFEE 5910</strain>
    </source>
</reference>
<proteinExistence type="predicted"/>
<feature type="compositionally biased region" description="Polar residues" evidence="1">
    <location>
        <begin position="66"/>
        <end position="95"/>
    </location>
</feature>
<comment type="caution">
    <text evidence="2">The sequence shown here is derived from an EMBL/GenBank/DDBJ whole genome shotgun (WGS) entry which is preliminary data.</text>
</comment>